<dbReference type="AlphaFoldDB" id="A0A9C5Z6W0"/>
<protein>
    <submittedName>
        <fullName evidence="3">Uncharacterized protein LOC119641610</fullName>
    </submittedName>
</protein>
<organism evidence="2 3">
    <name type="scientific">Glossina fuscipes</name>
    <dbReference type="NCBI Taxonomy" id="7396"/>
    <lineage>
        <taxon>Eukaryota</taxon>
        <taxon>Metazoa</taxon>
        <taxon>Ecdysozoa</taxon>
        <taxon>Arthropoda</taxon>
        <taxon>Hexapoda</taxon>
        <taxon>Insecta</taxon>
        <taxon>Pterygota</taxon>
        <taxon>Neoptera</taxon>
        <taxon>Endopterygota</taxon>
        <taxon>Diptera</taxon>
        <taxon>Brachycera</taxon>
        <taxon>Muscomorpha</taxon>
        <taxon>Hippoboscoidea</taxon>
        <taxon>Glossinidae</taxon>
        <taxon>Glossina</taxon>
    </lineage>
</organism>
<sequence>MDESIESSPQSSYKSVYQTRMQRKHKLQKRSPCFLQSNENDEKLRQAALLDFYDNMSEESCLDGPKECDINKTFVIQKDIALERSVSRYEDEIMSLADSRSYVQAPLANFDDFTPSQKFTPCHELVSQSARLSTSGSEFHITDTDLIECCKKVEVMMKEVTDIDALQSARDDKNNKSIVDIIFEDFSTTPFNSPIVSPESKLRNMERSPLFILMEKPKRYYSRKFKEKVKSNLEEKFKAAIDDNMSTCSSSLSSLSIQGDFTSIDENERIVLPNTSQHLCENLLQISNYFTQSSNNELNLRKEILTSKRKIDDSCEVPPNIVLMIEEILALKSKNIEYLEKEQDICDGDFLGFPERLQCKKDEHLLDVCNQFDDTLIDEHILNLDFKKSYDSTSESSDRGYDNIEEEETYKVNQTLVPSNQCKTGISKNYHWDEDDNDIFASISTQEILHQNVKVINNFPHMSKFPINKQITQGNQRDNISGSSKKLVLRESNVASGLQKASGEPLELGVGKNAVGVNGIFIENEWEEVKSKVNRDEVGKVNNPGSSLISASFQTANGKKISISEESQISVQKILKEFQDNLQETNYETELKEIKARMSIKSMKSKFEKTANSSVQIANKPGFQAMCEKGKETFKHSIRVNGVEGMENKVTFKMHQDNVGNVINPGSSLVSASFQTANGKTKPVLEKEKYKDIKDRMEFKSKKIAKGIAQVDKTTGFQTANGKNVLISEKGKKRVEGLLNEFHQSEGDGDIENNLLCIKNKVNSKKQSMLSEKKTLKTSLASRKEEEYHLKLGRKLSTDEKKPNIKVENDEECGEMGTDYANIVLSEWVLTQDNSKQFACLQADDTPLLAPNDESKQTILKSQNTWQHLNIGHSTLNAPMMIRKNRLLSLSQKKKEQTPSNQPEGPCTPKTARKHFLSLCKKPSKEINSTPRDHSTFQRQESLLIPNNLRSPNEICETPNRNFLQTETTTPELGEFLNNAVETSTPCTNRKFPLQETEKDPDAFFWINRCNSLNNNSPISTATLSDSTCCNLRANSISKLTPKERMERLSMYGQAPSMNLSPVLMEKRQKNWRPSGLRRTLSNSKK</sequence>
<evidence type="ECO:0000313" key="2">
    <source>
        <dbReference type="Proteomes" id="UP000092443"/>
    </source>
</evidence>
<accession>A0A9C5Z6W0</accession>
<reference evidence="3" key="1">
    <citation type="submission" date="2025-08" db="UniProtKB">
        <authorList>
            <consortium name="RefSeq"/>
        </authorList>
    </citation>
    <scope>IDENTIFICATION</scope>
    <source>
        <tissue evidence="3">Whole body pupa</tissue>
    </source>
</reference>
<evidence type="ECO:0000256" key="1">
    <source>
        <dbReference type="SAM" id="MobiDB-lite"/>
    </source>
</evidence>
<gene>
    <name evidence="3" type="primary">LOC119641610</name>
</gene>
<dbReference type="InterPro" id="IPR002093">
    <property type="entry name" value="BRCA2_repeat"/>
</dbReference>
<feature type="compositionally biased region" description="Polar residues" evidence="1">
    <location>
        <begin position="1"/>
        <end position="20"/>
    </location>
</feature>
<name>A0A9C5Z6W0_9MUSC</name>
<evidence type="ECO:0000313" key="3">
    <source>
        <dbReference type="RefSeq" id="XP_037896310.1"/>
    </source>
</evidence>
<dbReference type="Pfam" id="PF00634">
    <property type="entry name" value="BRCA2"/>
    <property type="match status" value="1"/>
</dbReference>
<feature type="region of interest" description="Disordered" evidence="1">
    <location>
        <begin position="891"/>
        <end position="911"/>
    </location>
</feature>
<proteinExistence type="predicted"/>
<dbReference type="Proteomes" id="UP000092443">
    <property type="component" value="Unplaced"/>
</dbReference>
<dbReference type="PROSITE" id="PS50138">
    <property type="entry name" value="BRCA2_REPEAT"/>
    <property type="match status" value="2"/>
</dbReference>
<keyword evidence="2" id="KW-1185">Reference proteome</keyword>
<dbReference type="GeneID" id="119641610"/>
<dbReference type="KEGG" id="gfs:119641610"/>
<feature type="region of interest" description="Disordered" evidence="1">
    <location>
        <begin position="1"/>
        <end position="30"/>
    </location>
</feature>
<dbReference type="RefSeq" id="XP_037896310.1">
    <property type="nucleotide sequence ID" value="XM_038040382.1"/>
</dbReference>